<dbReference type="Proteomes" id="UP001301958">
    <property type="component" value="Unassembled WGS sequence"/>
</dbReference>
<dbReference type="PANTHER" id="PTHR42748:SF7">
    <property type="entry name" value="NMRA LIKE REDOX SENSOR 1-RELATED"/>
    <property type="match status" value="1"/>
</dbReference>
<reference evidence="4" key="1">
    <citation type="journal article" date="2023" name="Mol. Phylogenet. Evol.">
        <title>Genome-scale phylogeny and comparative genomics of the fungal order Sordariales.</title>
        <authorList>
            <person name="Hensen N."/>
            <person name="Bonometti L."/>
            <person name="Westerberg I."/>
            <person name="Brannstrom I.O."/>
            <person name="Guillou S."/>
            <person name="Cros-Aarteil S."/>
            <person name="Calhoun S."/>
            <person name="Haridas S."/>
            <person name="Kuo A."/>
            <person name="Mondo S."/>
            <person name="Pangilinan J."/>
            <person name="Riley R."/>
            <person name="LaButti K."/>
            <person name="Andreopoulos B."/>
            <person name="Lipzen A."/>
            <person name="Chen C."/>
            <person name="Yan M."/>
            <person name="Daum C."/>
            <person name="Ng V."/>
            <person name="Clum A."/>
            <person name="Steindorff A."/>
            <person name="Ohm R.A."/>
            <person name="Martin F."/>
            <person name="Silar P."/>
            <person name="Natvig D.O."/>
            <person name="Lalanne C."/>
            <person name="Gautier V."/>
            <person name="Ament-Velasquez S.L."/>
            <person name="Kruys A."/>
            <person name="Hutchinson M.I."/>
            <person name="Powell A.J."/>
            <person name="Barry K."/>
            <person name="Miller A.N."/>
            <person name="Grigoriev I.V."/>
            <person name="Debuchy R."/>
            <person name="Gladieux P."/>
            <person name="Hiltunen Thoren M."/>
            <person name="Johannesson H."/>
        </authorList>
    </citation>
    <scope>NUCLEOTIDE SEQUENCE</scope>
    <source>
        <strain evidence="4">CBS 990.96</strain>
    </source>
</reference>
<feature type="domain" description="NmrA-like" evidence="3">
    <location>
        <begin position="10"/>
        <end position="265"/>
    </location>
</feature>
<dbReference type="InterPro" id="IPR036291">
    <property type="entry name" value="NAD(P)-bd_dom_sf"/>
</dbReference>
<reference evidence="4" key="2">
    <citation type="submission" date="2023-05" db="EMBL/GenBank/DDBJ databases">
        <authorList>
            <consortium name="Lawrence Berkeley National Laboratory"/>
            <person name="Steindorff A."/>
            <person name="Hensen N."/>
            <person name="Bonometti L."/>
            <person name="Westerberg I."/>
            <person name="Brannstrom I.O."/>
            <person name="Guillou S."/>
            <person name="Cros-Aarteil S."/>
            <person name="Calhoun S."/>
            <person name="Haridas S."/>
            <person name="Kuo A."/>
            <person name="Mondo S."/>
            <person name="Pangilinan J."/>
            <person name="Riley R."/>
            <person name="Labutti K."/>
            <person name="Andreopoulos B."/>
            <person name="Lipzen A."/>
            <person name="Chen C."/>
            <person name="Yanf M."/>
            <person name="Daum C."/>
            <person name="Ng V."/>
            <person name="Clum A."/>
            <person name="Ohm R."/>
            <person name="Martin F."/>
            <person name="Silar P."/>
            <person name="Natvig D."/>
            <person name="Lalanne C."/>
            <person name="Gautier V."/>
            <person name="Ament-Velasquez S.L."/>
            <person name="Kruys A."/>
            <person name="Hutchinson M.I."/>
            <person name="Powell A.J."/>
            <person name="Barry K."/>
            <person name="Miller A.N."/>
            <person name="Grigoriev I.V."/>
            <person name="Debuchy R."/>
            <person name="Gladieux P."/>
            <person name="Thoren M.H."/>
            <person name="Johannesson H."/>
        </authorList>
    </citation>
    <scope>NUCLEOTIDE SEQUENCE</scope>
    <source>
        <strain evidence="4">CBS 990.96</strain>
    </source>
</reference>
<evidence type="ECO:0000259" key="3">
    <source>
        <dbReference type="Pfam" id="PF05368"/>
    </source>
</evidence>
<dbReference type="InterPro" id="IPR008030">
    <property type="entry name" value="NmrA-like"/>
</dbReference>
<comment type="caution">
    <text evidence="4">The sequence shown here is derived from an EMBL/GenBank/DDBJ whole genome shotgun (WGS) entry which is preliminary data.</text>
</comment>
<comment type="similarity">
    <text evidence="1">Belongs to the NmrA-type oxidoreductase family.</text>
</comment>
<organism evidence="4 5">
    <name type="scientific">Podospora fimiseda</name>
    <dbReference type="NCBI Taxonomy" id="252190"/>
    <lineage>
        <taxon>Eukaryota</taxon>
        <taxon>Fungi</taxon>
        <taxon>Dikarya</taxon>
        <taxon>Ascomycota</taxon>
        <taxon>Pezizomycotina</taxon>
        <taxon>Sordariomycetes</taxon>
        <taxon>Sordariomycetidae</taxon>
        <taxon>Sordariales</taxon>
        <taxon>Podosporaceae</taxon>
        <taxon>Podospora</taxon>
    </lineage>
</organism>
<evidence type="ECO:0000313" key="4">
    <source>
        <dbReference type="EMBL" id="KAK4224225.1"/>
    </source>
</evidence>
<dbReference type="SUPFAM" id="SSF51735">
    <property type="entry name" value="NAD(P)-binding Rossmann-fold domains"/>
    <property type="match status" value="1"/>
</dbReference>
<keyword evidence="5" id="KW-1185">Reference proteome</keyword>
<dbReference type="GO" id="GO:0005634">
    <property type="term" value="C:nucleus"/>
    <property type="evidence" value="ECO:0007669"/>
    <property type="project" value="TreeGrafter"/>
</dbReference>
<dbReference type="Gene3D" id="3.40.50.720">
    <property type="entry name" value="NAD(P)-binding Rossmann-like Domain"/>
    <property type="match status" value="1"/>
</dbReference>
<evidence type="ECO:0000256" key="1">
    <source>
        <dbReference type="ARBA" id="ARBA00006328"/>
    </source>
</evidence>
<dbReference type="Pfam" id="PF05368">
    <property type="entry name" value="NmrA"/>
    <property type="match status" value="1"/>
</dbReference>
<gene>
    <name evidence="4" type="ORF">QBC38DRAFT_485910</name>
</gene>
<protein>
    <recommendedName>
        <fullName evidence="3">NmrA-like domain-containing protein</fullName>
    </recommendedName>
</protein>
<dbReference type="EMBL" id="MU865399">
    <property type="protein sequence ID" value="KAK4224225.1"/>
    <property type="molecule type" value="Genomic_DNA"/>
</dbReference>
<keyword evidence="2" id="KW-0521">NADP</keyword>
<evidence type="ECO:0000256" key="2">
    <source>
        <dbReference type="ARBA" id="ARBA00022857"/>
    </source>
</evidence>
<proteinExistence type="inferred from homology"/>
<name>A0AAN7GWZ1_9PEZI</name>
<dbReference type="InterPro" id="IPR051164">
    <property type="entry name" value="NmrA-like_oxidored"/>
</dbReference>
<dbReference type="AlphaFoldDB" id="A0AAN7GWZ1"/>
<sequence>MATNTPVEHRTVLVVGATGKQGSAFIRSLIFSPEAEKSSSVQWKVLALTRSTTSPAAQSLLQEADHHSAKDCIKLVEGDLDKPDTIRKIFQDEGKIWGVLTVLQYPGLGAPPSDTEKNQGKTVADLSFEFGVSLFMYSSAITVGANVDDFKDHSRAQKRKLELYIEKDLGPKGLPWIIIRPGFFYENFEGTFGAIAVTLYRYGLKEETTINPVGSDDIGHLVAAIFNNHQPYIYKFFNVTSGPVTMQEIMHAHQRATGKPMPAVPAVVAWLIRRMNKGVQNLMNEAEINYDARINGLLPTFDQEMNLTNSVYRIRNYEEWKRAKVEEEKLEAKDGALGWNQLSLFKLFTGQS</sequence>
<accession>A0AAN7GWZ1</accession>
<evidence type="ECO:0000313" key="5">
    <source>
        <dbReference type="Proteomes" id="UP001301958"/>
    </source>
</evidence>
<dbReference type="PANTHER" id="PTHR42748">
    <property type="entry name" value="NITROGEN METABOLITE REPRESSION PROTEIN NMRA FAMILY MEMBER"/>
    <property type="match status" value="1"/>
</dbReference>